<keyword evidence="6" id="KW-0472">Membrane</keyword>
<dbReference type="SUPFAM" id="SSF52833">
    <property type="entry name" value="Thioredoxin-like"/>
    <property type="match status" value="1"/>
</dbReference>
<dbReference type="Gene3D" id="3.40.30.10">
    <property type="entry name" value="Glutaredoxin"/>
    <property type="match status" value="1"/>
</dbReference>
<keyword evidence="6" id="KW-1133">Transmembrane helix</keyword>
<dbReference type="AlphaFoldDB" id="I4DD93"/>
<comment type="similarity">
    <text evidence="1">Belongs to the SCO1/2 family.</text>
</comment>
<keyword evidence="6" id="KW-0812">Transmembrane</keyword>
<evidence type="ECO:0008006" key="10">
    <source>
        <dbReference type="Google" id="ProtNLM"/>
    </source>
</evidence>
<protein>
    <recommendedName>
        <fullName evidence="10">SCO family protein</fullName>
    </recommendedName>
</protein>
<dbReference type="EMBL" id="AB693882">
    <property type="protein sequence ID" value="BAM15883.1"/>
    <property type="molecule type" value="Genomic_DNA"/>
</dbReference>
<feature type="disulfide bond" description="Redox-active" evidence="4">
    <location>
        <begin position="100"/>
        <end position="104"/>
    </location>
</feature>
<reference evidence="8 9" key="2">
    <citation type="submission" date="2019-09" db="EMBL/GenBank/DDBJ databases">
        <title>NBRP : Genome information of microbial organism related human and environment.</title>
        <authorList>
            <person name="Hattori M."/>
            <person name="Oshima K."/>
            <person name="Inaba H."/>
            <person name="Suda W."/>
            <person name="Sakamoto M."/>
            <person name="Iino T."/>
            <person name="Kitahara M."/>
            <person name="Oshida Y."/>
            <person name="Iida T."/>
            <person name="Kudo T."/>
            <person name="Itoh T."/>
            <person name="Ohkuma M."/>
        </authorList>
    </citation>
    <scope>NUCLEOTIDE SEQUENCE [LARGE SCALE GENOMIC DNA]</scope>
    <source>
        <strain evidence="8 9">Q-1</strain>
    </source>
</reference>
<dbReference type="FunFam" id="3.40.30.10:FF:000013">
    <property type="entry name" value="Blast:Protein SCO1 homolog, mitochondrial"/>
    <property type="match status" value="1"/>
</dbReference>
<evidence type="ECO:0000256" key="5">
    <source>
        <dbReference type="SAM" id="MobiDB-lite"/>
    </source>
</evidence>
<reference evidence="7" key="1">
    <citation type="journal article" date="2012" name="Appl. Environ. Microbiol.">
        <title>Iodide Oxidation by a Novel Multicopper Oxidase from the Alphaproteobacterium Strain Q-1.</title>
        <authorList>
            <person name="Suzuki M."/>
            <person name="Eda Y."/>
            <person name="Ohsawa S."/>
            <person name="Kanesaki Y."/>
            <person name="Yoshikawa H."/>
            <person name="Tanaka K."/>
            <person name="Muramatsu Y."/>
            <person name="Yoshikawa J."/>
            <person name="Sato I."/>
            <person name="Fujii T."/>
            <person name="Amachi S."/>
        </authorList>
    </citation>
    <scope>NUCLEOTIDE SEQUENCE</scope>
    <source>
        <strain evidence="7">Q-1</strain>
    </source>
</reference>
<accession>I4DD93</accession>
<dbReference type="EMBL" id="BKCN01000012">
    <property type="protein sequence ID" value="GER04640.1"/>
    <property type="molecule type" value="Genomic_DNA"/>
</dbReference>
<proteinExistence type="inferred from homology"/>
<keyword evidence="3" id="KW-0479">Metal-binding</keyword>
<dbReference type="PANTHER" id="PTHR12151:SF25">
    <property type="entry name" value="LINALOOL DEHYDRATASE_ISOMERASE DOMAIN-CONTAINING PROTEIN"/>
    <property type="match status" value="1"/>
</dbReference>
<sequence length="229" mass="24969">MSLFRKQTLLPLVVAGISFLAVFIVYKTMPDLFSANPSATDQKAQGDALKTKDPTNPEGEVDLDAPVGGAFSLIGVDGAPVTAQDFRGRYMLIVFGYSFCPDVCPMSLLAVSNSLYALEQDDPELAAQIAPIFVTLDPERDTPEKLGQYLESFHPAFTGITGTVPDIKRMATAYAVRFSKTTDEAYSSYLIDHTTNIMLMGREGAYLTHFSPQTPPSLMAAALKSRIRR</sequence>
<dbReference type="InterPro" id="IPR003782">
    <property type="entry name" value="SCO1/SenC"/>
</dbReference>
<keyword evidence="9" id="KW-1185">Reference proteome</keyword>
<evidence type="ECO:0000313" key="9">
    <source>
        <dbReference type="Proteomes" id="UP000324996"/>
    </source>
</evidence>
<dbReference type="Pfam" id="PF02630">
    <property type="entry name" value="SCO1-SenC"/>
    <property type="match status" value="1"/>
</dbReference>
<keyword evidence="2 3" id="KW-0186">Copper</keyword>
<evidence type="ECO:0000256" key="1">
    <source>
        <dbReference type="ARBA" id="ARBA00010996"/>
    </source>
</evidence>
<evidence type="ECO:0000256" key="2">
    <source>
        <dbReference type="ARBA" id="ARBA00023008"/>
    </source>
</evidence>
<accession>A0A5A7NAX5</accession>
<feature type="binding site" evidence="3">
    <location>
        <position position="193"/>
    </location>
    <ligand>
        <name>Cu cation</name>
        <dbReference type="ChEBI" id="CHEBI:23378"/>
    </ligand>
</feature>
<dbReference type="InterPro" id="IPR036249">
    <property type="entry name" value="Thioredoxin-like_sf"/>
</dbReference>
<dbReference type="CDD" id="cd02968">
    <property type="entry name" value="SCO"/>
    <property type="match status" value="1"/>
</dbReference>
<evidence type="ECO:0000313" key="7">
    <source>
        <dbReference type="EMBL" id="BAM15883.1"/>
    </source>
</evidence>
<evidence type="ECO:0000256" key="3">
    <source>
        <dbReference type="PIRSR" id="PIRSR603782-1"/>
    </source>
</evidence>
<feature type="transmembrane region" description="Helical" evidence="6">
    <location>
        <begin position="9"/>
        <end position="26"/>
    </location>
</feature>
<dbReference type="RefSeq" id="WP_052371053.1">
    <property type="nucleotide sequence ID" value="NZ_BKCN01000012.1"/>
</dbReference>
<dbReference type="Proteomes" id="UP000324996">
    <property type="component" value="Unassembled WGS sequence"/>
</dbReference>
<evidence type="ECO:0000256" key="4">
    <source>
        <dbReference type="PIRSR" id="PIRSR603782-2"/>
    </source>
</evidence>
<feature type="binding site" evidence="3">
    <location>
        <position position="100"/>
    </location>
    <ligand>
        <name>Cu cation</name>
        <dbReference type="ChEBI" id="CHEBI:23378"/>
    </ligand>
</feature>
<name>I4DD93_9PROT</name>
<feature type="region of interest" description="Disordered" evidence="5">
    <location>
        <begin position="38"/>
        <end position="60"/>
    </location>
</feature>
<evidence type="ECO:0000256" key="6">
    <source>
        <dbReference type="SAM" id="Phobius"/>
    </source>
</evidence>
<evidence type="ECO:0000313" key="8">
    <source>
        <dbReference type="EMBL" id="GER04640.1"/>
    </source>
</evidence>
<dbReference type="GO" id="GO:0046872">
    <property type="term" value="F:metal ion binding"/>
    <property type="evidence" value="ECO:0007669"/>
    <property type="project" value="UniProtKB-KW"/>
</dbReference>
<dbReference type="PANTHER" id="PTHR12151">
    <property type="entry name" value="ELECTRON TRANSPORT PROTIN SCO1/SENC FAMILY MEMBER"/>
    <property type="match status" value="1"/>
</dbReference>
<feature type="binding site" evidence="3">
    <location>
        <position position="104"/>
    </location>
    <ligand>
        <name>Cu cation</name>
        <dbReference type="ChEBI" id="CHEBI:23378"/>
    </ligand>
</feature>
<organism evidence="7">
    <name type="scientific">Iodidimonas nitroreducens</name>
    <dbReference type="NCBI Taxonomy" id="1236968"/>
    <lineage>
        <taxon>Bacteria</taxon>
        <taxon>Pseudomonadati</taxon>
        <taxon>Pseudomonadota</taxon>
        <taxon>Alphaproteobacteria</taxon>
        <taxon>Iodidimonadales</taxon>
        <taxon>Iodidimonadaceae</taxon>
        <taxon>Iodidimonas</taxon>
    </lineage>
</organism>
<gene>
    <name evidence="7" type="primary">ioxF</name>
    <name evidence="8" type="ORF">JCM17846_23220</name>
</gene>
<keyword evidence="4" id="KW-1015">Disulfide bond</keyword>